<name>A0A7D9E824_PARCT</name>
<evidence type="ECO:0000256" key="1">
    <source>
        <dbReference type="SAM" id="MobiDB-lite"/>
    </source>
</evidence>
<dbReference type="InterPro" id="IPR043502">
    <property type="entry name" value="DNA/RNA_pol_sf"/>
</dbReference>
<dbReference type="InterPro" id="IPR021109">
    <property type="entry name" value="Peptidase_aspartic_dom_sf"/>
</dbReference>
<dbReference type="SUPFAM" id="SSF56672">
    <property type="entry name" value="DNA/RNA polymerases"/>
    <property type="match status" value="1"/>
</dbReference>
<dbReference type="InterPro" id="IPR008042">
    <property type="entry name" value="Retrotrans_Pao"/>
</dbReference>
<dbReference type="OrthoDB" id="6156325at2759"/>
<reference evidence="2" key="1">
    <citation type="submission" date="2020-04" db="EMBL/GenBank/DDBJ databases">
        <authorList>
            <person name="Alioto T."/>
            <person name="Alioto T."/>
            <person name="Gomez Garrido J."/>
        </authorList>
    </citation>
    <scope>NUCLEOTIDE SEQUENCE</scope>
    <source>
        <strain evidence="2">A484AB</strain>
    </source>
</reference>
<protein>
    <submittedName>
        <fullName evidence="2">Uncharacterized protein</fullName>
    </submittedName>
</protein>
<feature type="region of interest" description="Disordered" evidence="1">
    <location>
        <begin position="545"/>
        <end position="585"/>
    </location>
</feature>
<dbReference type="AlphaFoldDB" id="A0A7D9E824"/>
<keyword evidence="3" id="KW-1185">Reference proteome</keyword>
<accession>A0A7D9E824</accession>
<gene>
    <name evidence="2" type="ORF">PACLA_8A075905</name>
</gene>
<dbReference type="EMBL" id="CACRXK020004456">
    <property type="protein sequence ID" value="CAB4002803.1"/>
    <property type="molecule type" value="Genomic_DNA"/>
</dbReference>
<dbReference type="PANTHER" id="PTHR47331:SF1">
    <property type="entry name" value="GAG-LIKE PROTEIN"/>
    <property type="match status" value="1"/>
</dbReference>
<evidence type="ECO:0000313" key="2">
    <source>
        <dbReference type="EMBL" id="CAB4002803.1"/>
    </source>
</evidence>
<comment type="caution">
    <text evidence="2">The sequence shown here is derived from an EMBL/GenBank/DDBJ whole genome shotgun (WGS) entry which is preliminary data.</text>
</comment>
<dbReference type="Pfam" id="PF05380">
    <property type="entry name" value="Peptidase_A17"/>
    <property type="match status" value="1"/>
</dbReference>
<dbReference type="Proteomes" id="UP001152795">
    <property type="component" value="Unassembled WGS sequence"/>
</dbReference>
<dbReference type="Gene3D" id="2.40.70.10">
    <property type="entry name" value="Acid Proteases"/>
    <property type="match status" value="1"/>
</dbReference>
<feature type="compositionally biased region" description="Basic and acidic residues" evidence="1">
    <location>
        <begin position="573"/>
        <end position="585"/>
    </location>
</feature>
<evidence type="ECO:0000313" key="3">
    <source>
        <dbReference type="Proteomes" id="UP001152795"/>
    </source>
</evidence>
<sequence>MRKRIEKEIVQIRKDFELARDCHAEMYEHTDESQASTMDDWEDTLTSRVTKDCKSKERCGADGCSCSHNRLLHGGSLPKSPAPRISSATSALDKDSIMPVVRVRFRSANGKTREGNVLVDSGTGTTVIHKEFARALGLQGRKEKIDIAVVGGKKITQRDSRRVKLWISPLNGNESYPVEAHEIDHTIINVPALDRTWLKSFDHLSDIEFPHSTGPIDLILRVQYCHLHAESEVRQGLPFQPVGKKTKLGWHVIGPDNAKESTPSYLNFAKKIDLDRFYDFETLGICAPDCTCPQETMSQDGKRAVELFESSCERLDGRFVICLPWKKDPPQLPNNYLLAKQCLEALERRLMKNPVQAKTYTDAIEEYKKNGWARKLNEEEVKDYKGPVYYLPHHGIYRPEKKRAPLRIVFDPACLYKGVSLNSFLYKGPCLIGNLLGVLLRFREEPIAFAGDISKMFLQILLPEGDYCHVHRFLWRVIDTTQEPSIYSLLRVTFGDKPSPDMVSFVMLKIAEENKENAIQRMREIDEILNASGFNIKEWHCSSKQLQETTTEGNKKETRPIDTNPHPTNQVPGKEEEKHEANDVSLDKEKGVKTLGVSWKPNADTIYGVSWKPNADTIYFQIKFKRTDVYTKRTILSNIARLFDPLGLATAVTINERIALQEIWKMKNIDWDDPLPTKLQLAWAKVFDEIEDLTSIQFPRSLHNPKIHLVYQSYTYSLTRASLPMEP</sequence>
<organism evidence="2 3">
    <name type="scientific">Paramuricea clavata</name>
    <name type="common">Red gorgonian</name>
    <name type="synonym">Violescent sea-whip</name>
    <dbReference type="NCBI Taxonomy" id="317549"/>
    <lineage>
        <taxon>Eukaryota</taxon>
        <taxon>Metazoa</taxon>
        <taxon>Cnidaria</taxon>
        <taxon>Anthozoa</taxon>
        <taxon>Octocorallia</taxon>
        <taxon>Malacalcyonacea</taxon>
        <taxon>Plexauridae</taxon>
        <taxon>Paramuricea</taxon>
    </lineage>
</organism>
<proteinExistence type="predicted"/>
<dbReference type="PANTHER" id="PTHR47331">
    <property type="entry name" value="PHD-TYPE DOMAIN-CONTAINING PROTEIN"/>
    <property type="match status" value="1"/>
</dbReference>